<evidence type="ECO:0008006" key="3">
    <source>
        <dbReference type="Google" id="ProtNLM"/>
    </source>
</evidence>
<evidence type="ECO:0000313" key="1">
    <source>
        <dbReference type="EMBL" id="MCK6257840.1"/>
    </source>
</evidence>
<comment type="caution">
    <text evidence="1">The sequence shown here is derived from an EMBL/GenBank/DDBJ whole genome shotgun (WGS) entry which is preliminary data.</text>
</comment>
<proteinExistence type="predicted"/>
<dbReference type="EMBL" id="JAIWJX010000002">
    <property type="protein sequence ID" value="MCK6257840.1"/>
    <property type="molecule type" value="Genomic_DNA"/>
</dbReference>
<reference evidence="1" key="1">
    <citation type="submission" date="2021-09" db="EMBL/GenBank/DDBJ databases">
        <title>Genome analysis of Fictibacillus sp. KIGAM418 isolated from marine sediment.</title>
        <authorList>
            <person name="Seo M.-J."/>
            <person name="Cho E.-S."/>
            <person name="Hwang C.Y."/>
        </authorList>
    </citation>
    <scope>NUCLEOTIDE SEQUENCE</scope>
    <source>
        <strain evidence="1">KIGAM418</strain>
    </source>
</reference>
<sequence>MIVETDKYYMPGKNRVILLPAVWREEFNITENDLLTVCKKDDLIIIQANTINEVKGAKYIKINKKGVITIPKSIDEQLDIRLHQLFINSKYCSFFIAPVK</sequence>
<dbReference type="AlphaFoldDB" id="A0A9X1XDI6"/>
<keyword evidence="2" id="KW-1185">Reference proteome</keyword>
<protein>
    <recommendedName>
        <fullName evidence="3">SpoVT-AbrB domain-containing protein</fullName>
    </recommendedName>
</protein>
<dbReference type="RefSeq" id="WP_248253242.1">
    <property type="nucleotide sequence ID" value="NZ_JAIWJX010000002.1"/>
</dbReference>
<name>A0A9X1XDI6_9BACL</name>
<evidence type="ECO:0000313" key="2">
    <source>
        <dbReference type="Proteomes" id="UP001139011"/>
    </source>
</evidence>
<organism evidence="1 2">
    <name type="scientific">Fictibacillus marinisediminis</name>
    <dbReference type="NCBI Taxonomy" id="2878389"/>
    <lineage>
        <taxon>Bacteria</taxon>
        <taxon>Bacillati</taxon>
        <taxon>Bacillota</taxon>
        <taxon>Bacilli</taxon>
        <taxon>Bacillales</taxon>
        <taxon>Fictibacillaceae</taxon>
        <taxon>Fictibacillus</taxon>
    </lineage>
</organism>
<dbReference type="Proteomes" id="UP001139011">
    <property type="component" value="Unassembled WGS sequence"/>
</dbReference>
<gene>
    <name evidence="1" type="ORF">LCY76_14750</name>
</gene>
<accession>A0A9X1XDI6</accession>